<dbReference type="InterPro" id="IPR034107">
    <property type="entry name" value="Lsm16_N"/>
</dbReference>
<organism evidence="3 4">
    <name type="scientific">Meganyctiphanes norvegica</name>
    <name type="common">Northern krill</name>
    <name type="synonym">Thysanopoda norvegica</name>
    <dbReference type="NCBI Taxonomy" id="48144"/>
    <lineage>
        <taxon>Eukaryota</taxon>
        <taxon>Metazoa</taxon>
        <taxon>Ecdysozoa</taxon>
        <taxon>Arthropoda</taxon>
        <taxon>Crustacea</taxon>
        <taxon>Multicrustacea</taxon>
        <taxon>Malacostraca</taxon>
        <taxon>Eumalacostraca</taxon>
        <taxon>Eucarida</taxon>
        <taxon>Euphausiacea</taxon>
        <taxon>Euphausiidae</taxon>
        <taxon>Meganyctiphanes</taxon>
    </lineage>
</organism>
<reference evidence="3 4" key="1">
    <citation type="submission" date="2024-05" db="EMBL/GenBank/DDBJ databases">
        <authorList>
            <person name="Wallberg A."/>
        </authorList>
    </citation>
    <scope>NUCLEOTIDE SEQUENCE [LARGE SCALE GENOMIC DNA]</scope>
</reference>
<dbReference type="GO" id="GO:0031087">
    <property type="term" value="P:deadenylation-independent decapping of nuclear-transcribed mRNA"/>
    <property type="evidence" value="ECO:0007669"/>
    <property type="project" value="InterPro"/>
</dbReference>
<feature type="non-terminal residue" evidence="3">
    <location>
        <position position="126"/>
    </location>
</feature>
<evidence type="ECO:0000259" key="2">
    <source>
        <dbReference type="SMART" id="SM01271"/>
    </source>
</evidence>
<protein>
    <recommendedName>
        <fullName evidence="2">Lsm14-like N-terminal domain-containing protein</fullName>
    </recommendedName>
</protein>
<dbReference type="SMART" id="SM01271">
    <property type="entry name" value="LSM14"/>
    <property type="match status" value="1"/>
</dbReference>
<feature type="compositionally biased region" description="Low complexity" evidence="1">
    <location>
        <begin position="75"/>
        <end position="90"/>
    </location>
</feature>
<dbReference type="GO" id="GO:0033962">
    <property type="term" value="P:P-body assembly"/>
    <property type="evidence" value="ECO:0007669"/>
    <property type="project" value="TreeGrafter"/>
</dbReference>
<dbReference type="AlphaFoldDB" id="A0AAV2SKZ5"/>
<accession>A0AAV2SKZ5</accession>
<dbReference type="Proteomes" id="UP001497623">
    <property type="component" value="Unassembled WGS sequence"/>
</dbReference>
<dbReference type="GO" id="GO:0003729">
    <property type="term" value="F:mRNA binding"/>
    <property type="evidence" value="ECO:0007669"/>
    <property type="project" value="InterPro"/>
</dbReference>
<dbReference type="PANTHER" id="PTHR13612">
    <property type="entry name" value="ENHANCER OF MRNA-DECAPPING PROTEIN 3"/>
    <property type="match status" value="1"/>
</dbReference>
<evidence type="ECO:0000256" key="1">
    <source>
        <dbReference type="SAM" id="MobiDB-lite"/>
    </source>
</evidence>
<name>A0AAV2SKZ5_MEGNR</name>
<feature type="region of interest" description="Disordered" evidence="1">
    <location>
        <begin position="65"/>
        <end position="102"/>
    </location>
</feature>
<dbReference type="CDD" id="cd01737">
    <property type="entry name" value="LSm16_N"/>
    <property type="match status" value="1"/>
</dbReference>
<keyword evidence="4" id="KW-1185">Reference proteome</keyword>
<sequence length="126" mass="13852">MSEHFLGRSISVELTGNLGFYQGKVSSVNTSSQTIAISNVIHNGKPSGLSEVTINALDIKDMKILSGDKNNRNSPPLLQTQPQPQIQKPTNPRQNHQTPNKLKVQELNPEQAKIHNVMGFSSFMST</sequence>
<dbReference type="GO" id="GO:0000932">
    <property type="term" value="C:P-body"/>
    <property type="evidence" value="ECO:0007669"/>
    <property type="project" value="TreeGrafter"/>
</dbReference>
<feature type="compositionally biased region" description="Polar residues" evidence="1">
    <location>
        <begin position="91"/>
        <end position="100"/>
    </location>
</feature>
<dbReference type="InterPro" id="IPR025609">
    <property type="entry name" value="Lsm14-like_N"/>
</dbReference>
<dbReference type="Gene3D" id="2.30.30.100">
    <property type="match status" value="1"/>
</dbReference>
<evidence type="ECO:0000313" key="4">
    <source>
        <dbReference type="Proteomes" id="UP001497623"/>
    </source>
</evidence>
<dbReference type="Pfam" id="PF12701">
    <property type="entry name" value="LSM14"/>
    <property type="match status" value="1"/>
</dbReference>
<proteinExistence type="predicted"/>
<evidence type="ECO:0000313" key="3">
    <source>
        <dbReference type="EMBL" id="CAL4201549.1"/>
    </source>
</evidence>
<gene>
    <name evidence="3" type="ORF">MNOR_LOCUS37601</name>
</gene>
<feature type="domain" description="Lsm14-like N-terminal" evidence="2">
    <location>
        <begin position="1"/>
        <end position="91"/>
    </location>
</feature>
<comment type="caution">
    <text evidence="3">The sequence shown here is derived from an EMBL/GenBank/DDBJ whole genome shotgun (WGS) entry which is preliminary data.</text>
</comment>
<dbReference type="EMBL" id="CAXKWB010077345">
    <property type="protein sequence ID" value="CAL4201549.1"/>
    <property type="molecule type" value="Genomic_DNA"/>
</dbReference>
<dbReference type="PANTHER" id="PTHR13612:SF0">
    <property type="entry name" value="ENHANCER OF MRNA-DECAPPING PROTEIN 3"/>
    <property type="match status" value="1"/>
</dbReference>